<feature type="transmembrane region" description="Helical" evidence="1">
    <location>
        <begin position="37"/>
        <end position="58"/>
    </location>
</feature>
<dbReference type="Proteomes" id="UP000198518">
    <property type="component" value="Unassembled WGS sequence"/>
</dbReference>
<dbReference type="GO" id="GO:0005886">
    <property type="term" value="C:plasma membrane"/>
    <property type="evidence" value="ECO:0007669"/>
    <property type="project" value="UniProtKB-SubCell"/>
</dbReference>
<keyword evidence="3" id="KW-1185">Reference proteome</keyword>
<dbReference type="Pfam" id="PF12679">
    <property type="entry name" value="ABC2_membrane_2"/>
    <property type="match status" value="1"/>
</dbReference>
<feature type="transmembrane region" description="Helical" evidence="1">
    <location>
        <begin position="263"/>
        <end position="284"/>
    </location>
</feature>
<dbReference type="EMBL" id="FOJA01000001">
    <property type="protein sequence ID" value="SEW17722.1"/>
    <property type="molecule type" value="Genomic_DNA"/>
</dbReference>
<protein>
    <submittedName>
        <fullName evidence="2">ABC-2 type transport system permease protein</fullName>
    </submittedName>
</protein>
<feature type="transmembrane region" description="Helical" evidence="1">
    <location>
        <begin position="70"/>
        <end position="90"/>
    </location>
</feature>
<dbReference type="AlphaFoldDB" id="A0A1I0PTL0"/>
<evidence type="ECO:0000256" key="1">
    <source>
        <dbReference type="SAM" id="Phobius"/>
    </source>
</evidence>
<keyword evidence="1" id="KW-1133">Transmembrane helix</keyword>
<feature type="transmembrane region" description="Helical" evidence="1">
    <location>
        <begin position="161"/>
        <end position="186"/>
    </location>
</feature>
<feature type="transmembrane region" description="Helical" evidence="1">
    <location>
        <begin position="110"/>
        <end position="141"/>
    </location>
</feature>
<accession>A0A1I0PTL0</accession>
<proteinExistence type="predicted"/>
<feature type="transmembrane region" description="Helical" evidence="1">
    <location>
        <begin position="226"/>
        <end position="251"/>
    </location>
</feature>
<reference evidence="2 3" key="1">
    <citation type="submission" date="2016-10" db="EMBL/GenBank/DDBJ databases">
        <authorList>
            <person name="de Groot N.N."/>
        </authorList>
    </citation>
    <scope>NUCLEOTIDE SEQUENCE [LARGE SCALE GENOMIC DNA]</scope>
    <source>
        <strain evidence="2 3">CGMCC 1.5337</strain>
    </source>
</reference>
<dbReference type="GO" id="GO:0140359">
    <property type="term" value="F:ABC-type transporter activity"/>
    <property type="evidence" value="ECO:0007669"/>
    <property type="project" value="InterPro"/>
</dbReference>
<dbReference type="PANTHER" id="PTHR43471">
    <property type="entry name" value="ABC TRANSPORTER PERMEASE"/>
    <property type="match status" value="1"/>
</dbReference>
<dbReference type="PANTHER" id="PTHR43471:SF1">
    <property type="entry name" value="ABC TRANSPORTER PERMEASE PROTEIN NOSY-RELATED"/>
    <property type="match status" value="1"/>
</dbReference>
<dbReference type="OrthoDB" id="313530at2157"/>
<keyword evidence="1" id="KW-0812">Transmembrane</keyword>
<gene>
    <name evidence="2" type="ORF">SAMN04487945_1941</name>
</gene>
<dbReference type="STRING" id="355548.SAMN04487945_1941"/>
<organism evidence="2 3">
    <name type="scientific">Halobacterium jilantaiense</name>
    <dbReference type="NCBI Taxonomy" id="355548"/>
    <lineage>
        <taxon>Archaea</taxon>
        <taxon>Methanobacteriati</taxon>
        <taxon>Methanobacteriota</taxon>
        <taxon>Stenosarchaea group</taxon>
        <taxon>Halobacteria</taxon>
        <taxon>Halobacteriales</taxon>
        <taxon>Halobacteriaceae</taxon>
        <taxon>Halobacterium</taxon>
    </lineage>
</organism>
<feature type="transmembrane region" description="Helical" evidence="1">
    <location>
        <begin position="198"/>
        <end position="220"/>
    </location>
</feature>
<keyword evidence="1" id="KW-0472">Membrane</keyword>
<sequence>MSDAAETGADAAGLRAAVDRVFVVAERELRTLARNRALLAVAAAFVAVVVGLAGAAAGSPGGYVSLTFDLLLPVEVLVPAVAFAFAYRTVQGDGERGELAVFRTYPLTRLEYVLGVFVGRASGVLVVVLASLAVAGVVATTGAEQPVSFFASHSAGDTPVVFARFALFTAGYALVATALAVAVSAAVGTTRGALGGSVAALVALAVGLDLALVAAVSGGLVDAGSIAVFAGFSPASAFRGLVFELALAPALATPPVATASPAASLAGLLAWLAVGLGGAALAAWPDTG</sequence>
<evidence type="ECO:0000313" key="2">
    <source>
        <dbReference type="EMBL" id="SEW17722.1"/>
    </source>
</evidence>
<evidence type="ECO:0000313" key="3">
    <source>
        <dbReference type="Proteomes" id="UP000198518"/>
    </source>
</evidence>
<name>A0A1I0PTL0_9EURY</name>
<dbReference type="RefSeq" id="WP_089669195.1">
    <property type="nucleotide sequence ID" value="NZ_FOJA01000001.1"/>
</dbReference>